<evidence type="ECO:0008006" key="5">
    <source>
        <dbReference type="Google" id="ProtNLM"/>
    </source>
</evidence>
<feature type="transmembrane region" description="Helical" evidence="2">
    <location>
        <begin position="6"/>
        <end position="23"/>
    </location>
</feature>
<dbReference type="PATRIC" id="fig|69279.3.peg.4183"/>
<evidence type="ECO:0000313" key="4">
    <source>
        <dbReference type="Proteomes" id="UP000019849"/>
    </source>
</evidence>
<sequence>MNRIFLIIAAVIVVIGIVVLVWIRPDNARSPASTAPAAVPVQQFDMTGGQEMRPRWDAREEQGNDAASN</sequence>
<evidence type="ECO:0000256" key="1">
    <source>
        <dbReference type="SAM" id="MobiDB-lite"/>
    </source>
</evidence>
<dbReference type="HOGENOM" id="CLU_2766865_0_0_5"/>
<dbReference type="Proteomes" id="UP000019849">
    <property type="component" value="Unassembled WGS sequence"/>
</dbReference>
<keyword evidence="2" id="KW-0812">Transmembrane</keyword>
<gene>
    <name evidence="3" type="ORF">BG36_15585</name>
</gene>
<evidence type="ECO:0000256" key="2">
    <source>
        <dbReference type="SAM" id="Phobius"/>
    </source>
</evidence>
<keyword evidence="2" id="KW-0472">Membrane</keyword>
<keyword evidence="2" id="KW-1133">Transmembrane helix</keyword>
<feature type="region of interest" description="Disordered" evidence="1">
    <location>
        <begin position="28"/>
        <end position="69"/>
    </location>
</feature>
<proteinExistence type="predicted"/>
<accession>A0A011TEC2</accession>
<reference evidence="3 4" key="1">
    <citation type="submission" date="2014-02" db="EMBL/GenBank/DDBJ databases">
        <title>Aquamicrobium defluvii Genome sequencing.</title>
        <authorList>
            <person name="Wang X."/>
        </authorList>
    </citation>
    <scope>NUCLEOTIDE SEQUENCE [LARGE SCALE GENOMIC DNA]</scope>
    <source>
        <strain evidence="3 4">W13Z1</strain>
    </source>
</reference>
<dbReference type="EMBL" id="JENY01000033">
    <property type="protein sequence ID" value="EXL02242.1"/>
    <property type="molecule type" value="Genomic_DNA"/>
</dbReference>
<dbReference type="RefSeq" id="WP_035031586.1">
    <property type="nucleotide sequence ID" value="NZ_KK073905.1"/>
</dbReference>
<comment type="caution">
    <text evidence="3">The sequence shown here is derived from an EMBL/GenBank/DDBJ whole genome shotgun (WGS) entry which is preliminary data.</text>
</comment>
<feature type="compositionally biased region" description="Low complexity" evidence="1">
    <location>
        <begin position="28"/>
        <end position="41"/>
    </location>
</feature>
<name>A0A011TEC2_9HYPH</name>
<dbReference type="STRING" id="69279.BG36_15585"/>
<dbReference type="AlphaFoldDB" id="A0A011TEC2"/>
<feature type="compositionally biased region" description="Basic and acidic residues" evidence="1">
    <location>
        <begin position="52"/>
        <end position="62"/>
    </location>
</feature>
<protein>
    <recommendedName>
        <fullName evidence="5">Ti type entry exclusion protein TrbK</fullName>
    </recommendedName>
</protein>
<evidence type="ECO:0000313" key="3">
    <source>
        <dbReference type="EMBL" id="EXL02242.1"/>
    </source>
</evidence>
<organism evidence="3 4">
    <name type="scientific">Aquamicrobium defluvii</name>
    <dbReference type="NCBI Taxonomy" id="69279"/>
    <lineage>
        <taxon>Bacteria</taxon>
        <taxon>Pseudomonadati</taxon>
        <taxon>Pseudomonadota</taxon>
        <taxon>Alphaproteobacteria</taxon>
        <taxon>Hyphomicrobiales</taxon>
        <taxon>Phyllobacteriaceae</taxon>
        <taxon>Aquamicrobium</taxon>
    </lineage>
</organism>